<evidence type="ECO:0000313" key="1">
    <source>
        <dbReference type="EMBL" id="GMN58839.1"/>
    </source>
</evidence>
<dbReference type="Proteomes" id="UP001187192">
    <property type="component" value="Unassembled WGS sequence"/>
</dbReference>
<organism evidence="1 2">
    <name type="scientific">Ficus carica</name>
    <name type="common">Common fig</name>
    <dbReference type="NCBI Taxonomy" id="3494"/>
    <lineage>
        <taxon>Eukaryota</taxon>
        <taxon>Viridiplantae</taxon>
        <taxon>Streptophyta</taxon>
        <taxon>Embryophyta</taxon>
        <taxon>Tracheophyta</taxon>
        <taxon>Spermatophyta</taxon>
        <taxon>Magnoliopsida</taxon>
        <taxon>eudicotyledons</taxon>
        <taxon>Gunneridae</taxon>
        <taxon>Pentapetalae</taxon>
        <taxon>rosids</taxon>
        <taxon>fabids</taxon>
        <taxon>Rosales</taxon>
        <taxon>Moraceae</taxon>
        <taxon>Ficeae</taxon>
        <taxon>Ficus</taxon>
    </lineage>
</organism>
<reference evidence="1" key="1">
    <citation type="submission" date="2023-07" db="EMBL/GenBank/DDBJ databases">
        <title>draft genome sequence of fig (Ficus carica).</title>
        <authorList>
            <person name="Takahashi T."/>
            <person name="Nishimura K."/>
        </authorList>
    </citation>
    <scope>NUCLEOTIDE SEQUENCE</scope>
</reference>
<proteinExistence type="predicted"/>
<dbReference type="EMBL" id="BTGU01000081">
    <property type="protein sequence ID" value="GMN58839.1"/>
    <property type="molecule type" value="Genomic_DNA"/>
</dbReference>
<evidence type="ECO:0000313" key="2">
    <source>
        <dbReference type="Proteomes" id="UP001187192"/>
    </source>
</evidence>
<sequence length="69" mass="7823">MISLKTPIRLHQLKRKLDSESTNIDLQSINITSRSIKVHESARRGLGLARDQINPRACQVEPKTSDSRN</sequence>
<accession>A0AA88DNY8</accession>
<keyword evidence="2" id="KW-1185">Reference proteome</keyword>
<comment type="caution">
    <text evidence="1">The sequence shown here is derived from an EMBL/GenBank/DDBJ whole genome shotgun (WGS) entry which is preliminary data.</text>
</comment>
<gene>
    <name evidence="1" type="ORF">TIFTF001_027939</name>
</gene>
<protein>
    <submittedName>
        <fullName evidence="1">Uncharacterized protein</fullName>
    </submittedName>
</protein>
<name>A0AA88DNY8_FICCA</name>
<dbReference type="AlphaFoldDB" id="A0AA88DNY8"/>